<proteinExistence type="predicted"/>
<dbReference type="PANTHER" id="PTHR31099">
    <property type="entry name" value="OS06G0165300 PROTEIN"/>
    <property type="match status" value="1"/>
</dbReference>
<evidence type="ECO:0000313" key="3">
    <source>
        <dbReference type="Proteomes" id="UP001151760"/>
    </source>
</evidence>
<gene>
    <name evidence="2" type="ORF">Tco_0726751</name>
</gene>
<organism evidence="2 3">
    <name type="scientific">Tanacetum coccineum</name>
    <dbReference type="NCBI Taxonomy" id="301880"/>
    <lineage>
        <taxon>Eukaryota</taxon>
        <taxon>Viridiplantae</taxon>
        <taxon>Streptophyta</taxon>
        <taxon>Embryophyta</taxon>
        <taxon>Tracheophyta</taxon>
        <taxon>Spermatophyta</taxon>
        <taxon>Magnoliopsida</taxon>
        <taxon>eudicotyledons</taxon>
        <taxon>Gunneridae</taxon>
        <taxon>Pentapetalae</taxon>
        <taxon>asterids</taxon>
        <taxon>campanulids</taxon>
        <taxon>Asterales</taxon>
        <taxon>Asteraceae</taxon>
        <taxon>Asteroideae</taxon>
        <taxon>Anthemideae</taxon>
        <taxon>Anthemidinae</taxon>
        <taxon>Tanacetum</taxon>
    </lineage>
</organism>
<accession>A0ABQ4YIR4</accession>
<dbReference type="PANTHER" id="PTHR31099:SF41">
    <property type="entry name" value="TRANSPOSASE (PUTATIVE), GYPSY TYPE-RELATED"/>
    <property type="match status" value="1"/>
</dbReference>
<dbReference type="EMBL" id="BQNB010010408">
    <property type="protein sequence ID" value="GJS76870.1"/>
    <property type="molecule type" value="Genomic_DNA"/>
</dbReference>
<sequence length="360" mass="39210">MCTIDSMKSVLTLDALCERFHTPDVVHHELPSRNDRICNSLVGKIGVYSRFFDFANYRVLHSQFLVDILEYFQINLSQLSVIADAMVSHFEILCRVHGFVPTVEMDLFSFINHTDPIKVQIGELKVAEEEVSLLQLTRGRVVPLVGVNDQENVNVQGAGNDDVNEEGYDAAEADQTEQGDHVVHVEGIDIVAYDEAQAIVSDKPKRIRKKRKAADGAGGSGLPPKKLREDHCVSEDAGASTIEKSLDVLQEREGGGHGDSITGPNLRTQLASERFVVLTDSSHHFSTHAVNDEVTSIVRSSMPPSPMLTVAVATTIIADVTFAPVPRVGTGQVPPSIFRDSASTREANQDIAGPSHPVGI</sequence>
<keyword evidence="3" id="KW-1185">Reference proteome</keyword>
<reference evidence="2" key="1">
    <citation type="journal article" date="2022" name="Int. J. Mol. Sci.">
        <title>Draft Genome of Tanacetum Coccineum: Genomic Comparison of Closely Related Tanacetum-Family Plants.</title>
        <authorList>
            <person name="Yamashiro T."/>
            <person name="Shiraishi A."/>
            <person name="Nakayama K."/>
            <person name="Satake H."/>
        </authorList>
    </citation>
    <scope>NUCLEOTIDE SEQUENCE</scope>
</reference>
<comment type="caution">
    <text evidence="2">The sequence shown here is derived from an EMBL/GenBank/DDBJ whole genome shotgun (WGS) entry which is preliminary data.</text>
</comment>
<name>A0ABQ4YIR4_9ASTR</name>
<reference evidence="2" key="2">
    <citation type="submission" date="2022-01" db="EMBL/GenBank/DDBJ databases">
        <authorList>
            <person name="Yamashiro T."/>
            <person name="Shiraishi A."/>
            <person name="Satake H."/>
            <person name="Nakayama K."/>
        </authorList>
    </citation>
    <scope>NUCLEOTIDE SEQUENCE</scope>
</reference>
<protein>
    <submittedName>
        <fullName evidence="2">Uncharacterized protein</fullName>
    </submittedName>
</protein>
<dbReference type="Proteomes" id="UP001151760">
    <property type="component" value="Unassembled WGS sequence"/>
</dbReference>
<evidence type="ECO:0000256" key="1">
    <source>
        <dbReference type="SAM" id="MobiDB-lite"/>
    </source>
</evidence>
<evidence type="ECO:0000313" key="2">
    <source>
        <dbReference type="EMBL" id="GJS76870.1"/>
    </source>
</evidence>
<feature type="region of interest" description="Disordered" evidence="1">
    <location>
        <begin position="341"/>
        <end position="360"/>
    </location>
</feature>
<feature type="region of interest" description="Disordered" evidence="1">
    <location>
        <begin position="204"/>
        <end position="228"/>
    </location>
</feature>